<dbReference type="RefSeq" id="WP_132288071.1">
    <property type="nucleotide sequence ID" value="NZ_SMFU01000007.1"/>
</dbReference>
<dbReference type="Pfam" id="PF09842">
    <property type="entry name" value="DUF2069"/>
    <property type="match status" value="1"/>
</dbReference>
<sequence>MTLACKTRASRILTLASYFGLLLLFTLWYMLILPAQAEHPWVIWLVHVVPLAAFMPVVIKGYPRGHAWLCFVLLIYFTEAVLASLVPATRWLGLIDVALTCTLFTSAMMFARWQSRLTKSQQHAQQHAAQG</sequence>
<keyword evidence="1" id="KW-0472">Membrane</keyword>
<protein>
    <submittedName>
        <fullName evidence="2">Putative membrane protein</fullName>
    </submittedName>
</protein>
<feature type="transmembrane region" description="Helical" evidence="1">
    <location>
        <begin position="91"/>
        <end position="111"/>
    </location>
</feature>
<evidence type="ECO:0000313" key="3">
    <source>
        <dbReference type="Proteomes" id="UP000294546"/>
    </source>
</evidence>
<feature type="transmembrane region" description="Helical" evidence="1">
    <location>
        <begin position="66"/>
        <end position="85"/>
    </location>
</feature>
<keyword evidence="1" id="KW-1133">Transmembrane helix</keyword>
<accession>A0A4R1GNH1</accession>
<gene>
    <name evidence="2" type="ORF">CLV83_0896</name>
</gene>
<evidence type="ECO:0000256" key="1">
    <source>
        <dbReference type="SAM" id="Phobius"/>
    </source>
</evidence>
<feature type="transmembrane region" description="Helical" evidence="1">
    <location>
        <begin position="12"/>
        <end position="35"/>
    </location>
</feature>
<comment type="caution">
    <text evidence="2">The sequence shown here is derived from an EMBL/GenBank/DDBJ whole genome shotgun (WGS) entry which is preliminary data.</text>
</comment>
<feature type="transmembrane region" description="Helical" evidence="1">
    <location>
        <begin position="41"/>
        <end position="59"/>
    </location>
</feature>
<dbReference type="InterPro" id="IPR018643">
    <property type="entry name" value="DUF2069_membrane"/>
</dbReference>
<keyword evidence="3" id="KW-1185">Reference proteome</keyword>
<name>A0A4R1GNH1_9GAMM</name>
<reference evidence="2 3" key="1">
    <citation type="submission" date="2019-03" db="EMBL/GenBank/DDBJ databases">
        <title>Genomic Encyclopedia of Archaeal and Bacterial Type Strains, Phase II (KMG-II): from individual species to whole genera.</title>
        <authorList>
            <person name="Goeker M."/>
        </authorList>
    </citation>
    <scope>NUCLEOTIDE SEQUENCE [LARGE SCALE GENOMIC DNA]</scope>
    <source>
        <strain evidence="2 3">DSM 27697</strain>
    </source>
</reference>
<dbReference type="OrthoDB" id="5738125at2"/>
<proteinExistence type="predicted"/>
<dbReference type="EMBL" id="SMFU01000007">
    <property type="protein sequence ID" value="TCK08803.1"/>
    <property type="molecule type" value="Genomic_DNA"/>
</dbReference>
<dbReference type="AlphaFoldDB" id="A0A4R1GNH1"/>
<organism evidence="2 3">
    <name type="scientific">Marinobacterium mangrovicola</name>
    <dbReference type="NCBI Taxonomy" id="1476959"/>
    <lineage>
        <taxon>Bacteria</taxon>
        <taxon>Pseudomonadati</taxon>
        <taxon>Pseudomonadota</taxon>
        <taxon>Gammaproteobacteria</taxon>
        <taxon>Oceanospirillales</taxon>
        <taxon>Oceanospirillaceae</taxon>
        <taxon>Marinobacterium</taxon>
    </lineage>
</organism>
<dbReference type="Proteomes" id="UP000294546">
    <property type="component" value="Unassembled WGS sequence"/>
</dbReference>
<keyword evidence="1" id="KW-0812">Transmembrane</keyword>
<evidence type="ECO:0000313" key="2">
    <source>
        <dbReference type="EMBL" id="TCK08803.1"/>
    </source>
</evidence>